<dbReference type="RefSeq" id="WP_107010980.1">
    <property type="nucleotide sequence ID" value="NZ_CP028136.1"/>
</dbReference>
<name>A0A2R3Z1T6_9FLAO</name>
<accession>A0A2R3Z1T6</accession>
<dbReference type="AlphaFoldDB" id="A0A2R3Z1T6"/>
<organism evidence="2 3">
    <name type="scientific">Christiangramia fulva</name>
    <dbReference type="NCBI Taxonomy" id="2126553"/>
    <lineage>
        <taxon>Bacteria</taxon>
        <taxon>Pseudomonadati</taxon>
        <taxon>Bacteroidota</taxon>
        <taxon>Flavobacteriia</taxon>
        <taxon>Flavobacteriales</taxon>
        <taxon>Flavobacteriaceae</taxon>
        <taxon>Christiangramia</taxon>
    </lineage>
</organism>
<evidence type="ECO:0000313" key="3">
    <source>
        <dbReference type="Proteomes" id="UP000241507"/>
    </source>
</evidence>
<keyword evidence="3" id="KW-1185">Reference proteome</keyword>
<feature type="region of interest" description="Disordered" evidence="1">
    <location>
        <begin position="25"/>
        <end position="45"/>
    </location>
</feature>
<reference evidence="3" key="1">
    <citation type="submission" date="2018-03" db="EMBL/GenBank/DDBJ databases">
        <title>Gramella fulva sp. nov., isolated from a dry surface of tidal flat.</title>
        <authorList>
            <person name="Hwang S.H."/>
            <person name="Hwang W.M."/>
            <person name="Kang K."/>
            <person name="Ahn T.-Y."/>
        </authorList>
    </citation>
    <scope>NUCLEOTIDE SEQUENCE [LARGE SCALE GENOMIC DNA]</scope>
    <source>
        <strain evidence="3">SH35</strain>
    </source>
</reference>
<protein>
    <submittedName>
        <fullName evidence="2">Peptidoglycan-binding protein LysM</fullName>
    </submittedName>
</protein>
<proteinExistence type="predicted"/>
<gene>
    <name evidence="2" type="ORF">C7S20_02380</name>
</gene>
<feature type="compositionally biased region" description="Basic and acidic residues" evidence="1">
    <location>
        <begin position="25"/>
        <end position="35"/>
    </location>
</feature>
<dbReference type="Pfam" id="PF07485">
    <property type="entry name" value="DUF1529"/>
    <property type="match status" value="2"/>
</dbReference>
<dbReference type="OrthoDB" id="4687120at2"/>
<dbReference type="Proteomes" id="UP000241507">
    <property type="component" value="Chromosome"/>
</dbReference>
<evidence type="ECO:0000256" key="1">
    <source>
        <dbReference type="SAM" id="MobiDB-lite"/>
    </source>
</evidence>
<sequence length="320" mass="36497">MKRILVVSFLVLLFNSCDDHSVEKRSEQKISKEENFESPTSSSKRISDFPVDSLNSFWKKELNDKDGFYKITFPRTDIKLKLDDIPVVPALAYTSWIAYLPVENGSRIMGDMVLLDSEISKVLPYLKKNGINITAVHNHLLREKPRLIYMHFAGTGNAIELSKKMKSAFELTATPLTKKEDKDEEVKKVSKNFNWSSVKSILGEGTENKDVIKFTFPRKETIKMEHLTLPKTYGIATSIGFQGLDEQTAAITGDFVMKENEVNDVIATLSKNNIEITALHNHMLHEEPRLFYMHFWAVGEPEQLAKGLREALEKMKVVLN</sequence>
<dbReference type="InterPro" id="IPR011094">
    <property type="entry name" value="Uncharacterised_LppY/LpqO"/>
</dbReference>
<dbReference type="EMBL" id="CP028136">
    <property type="protein sequence ID" value="AVR44202.1"/>
    <property type="molecule type" value="Genomic_DNA"/>
</dbReference>
<dbReference type="KEGG" id="grs:C7S20_02380"/>
<evidence type="ECO:0000313" key="2">
    <source>
        <dbReference type="EMBL" id="AVR44202.1"/>
    </source>
</evidence>